<keyword evidence="3" id="KW-0034">Amyloid</keyword>
<dbReference type="PANTHER" id="PTHR39069:SF8">
    <property type="entry name" value="FI17111P1"/>
    <property type="match status" value="1"/>
</dbReference>
<feature type="domain" description="EGF-like" evidence="2">
    <location>
        <begin position="1202"/>
        <end position="1236"/>
    </location>
</feature>
<feature type="domain" description="EGF-like" evidence="2">
    <location>
        <begin position="504"/>
        <end position="537"/>
    </location>
</feature>
<evidence type="ECO:0000256" key="1">
    <source>
        <dbReference type="SAM" id="SignalP"/>
    </source>
</evidence>
<feature type="domain" description="EGF-like" evidence="2">
    <location>
        <begin position="1242"/>
        <end position="1275"/>
    </location>
</feature>
<feature type="domain" description="EGF-like" evidence="2">
    <location>
        <begin position="956"/>
        <end position="990"/>
    </location>
</feature>
<organism evidence="3 4">
    <name type="scientific">Cotesia congregata</name>
    <name type="common">Parasitoid wasp</name>
    <name type="synonym">Apanteles congregatus</name>
    <dbReference type="NCBI Taxonomy" id="51543"/>
    <lineage>
        <taxon>Eukaryota</taxon>
        <taxon>Metazoa</taxon>
        <taxon>Ecdysozoa</taxon>
        <taxon>Arthropoda</taxon>
        <taxon>Hexapoda</taxon>
        <taxon>Insecta</taxon>
        <taxon>Pterygota</taxon>
        <taxon>Neoptera</taxon>
        <taxon>Endopterygota</taxon>
        <taxon>Hymenoptera</taxon>
        <taxon>Apocrita</taxon>
        <taxon>Ichneumonoidea</taxon>
        <taxon>Braconidae</taxon>
        <taxon>Microgastrinae</taxon>
        <taxon>Cotesia</taxon>
    </lineage>
</organism>
<feature type="domain" description="EGF-like" evidence="2">
    <location>
        <begin position="792"/>
        <end position="826"/>
    </location>
</feature>
<feature type="domain" description="EGF-like" evidence="2">
    <location>
        <begin position="1366"/>
        <end position="1400"/>
    </location>
</feature>
<feature type="domain" description="EGF-like" evidence="2">
    <location>
        <begin position="1160"/>
        <end position="1193"/>
    </location>
</feature>
<feature type="domain" description="EGF-like" evidence="2">
    <location>
        <begin position="1324"/>
        <end position="1357"/>
    </location>
</feature>
<reference evidence="3" key="1">
    <citation type="submission" date="2021-04" db="EMBL/GenBank/DDBJ databases">
        <authorList>
            <person name="Chebbi M.A.C M."/>
        </authorList>
    </citation>
    <scope>NUCLEOTIDE SEQUENCE</scope>
</reference>
<gene>
    <name evidence="3" type="ORF">HICCMSTLAB_LOCUS7803</name>
</gene>
<evidence type="ECO:0000313" key="3">
    <source>
        <dbReference type="EMBL" id="CAG5095627.1"/>
    </source>
</evidence>
<dbReference type="Proteomes" id="UP000786811">
    <property type="component" value="Unassembled WGS sequence"/>
</dbReference>
<feature type="domain" description="EGF-like" evidence="2">
    <location>
        <begin position="1448"/>
        <end position="1482"/>
    </location>
</feature>
<feature type="signal peptide" evidence="1">
    <location>
        <begin position="1"/>
        <end position="16"/>
    </location>
</feature>
<dbReference type="EMBL" id="CAJNRD030001121">
    <property type="protein sequence ID" value="CAG5095627.1"/>
    <property type="molecule type" value="Genomic_DNA"/>
</dbReference>
<protein>
    <submittedName>
        <fullName evidence="3">Similar to pqn-25: Prion-like-(Q/N-rich) domain-bearing protein 25 (Caenorhabditis elegans)</fullName>
    </submittedName>
</protein>
<name>A0A8J2MJI9_COTCN</name>
<feature type="domain" description="EGF-like" evidence="2">
    <location>
        <begin position="1284"/>
        <end position="1318"/>
    </location>
</feature>
<feature type="domain" description="EGF-like" evidence="2">
    <location>
        <begin position="586"/>
        <end position="619"/>
    </location>
</feature>
<feature type="domain" description="EGF-like" evidence="2">
    <location>
        <begin position="1569"/>
        <end position="1602"/>
    </location>
</feature>
<keyword evidence="3" id="KW-0640">Prion</keyword>
<feature type="domain" description="EGF-like" evidence="2">
    <location>
        <begin position="996"/>
        <end position="1029"/>
    </location>
</feature>
<keyword evidence="4" id="KW-1185">Reference proteome</keyword>
<dbReference type="SMART" id="SM00181">
    <property type="entry name" value="EGF"/>
    <property type="match status" value="28"/>
</dbReference>
<feature type="domain" description="EGF-like" evidence="2">
    <location>
        <begin position="874"/>
        <end position="908"/>
    </location>
</feature>
<feature type="domain" description="EGF-like" evidence="2">
    <location>
        <begin position="1078"/>
        <end position="1111"/>
    </location>
</feature>
<feature type="domain" description="EGF-like" evidence="2">
    <location>
        <begin position="1406"/>
        <end position="1439"/>
    </location>
</feature>
<evidence type="ECO:0000313" key="4">
    <source>
        <dbReference type="Proteomes" id="UP000786811"/>
    </source>
</evidence>
<feature type="non-terminal residue" evidence="3">
    <location>
        <position position="1794"/>
    </location>
</feature>
<sequence>MKYKVIFFVFFKITLCCTISSASTDVNQPENPEFVKHLLIEGQKIGKICLEDRDCKFNDNNELTCVFQNMNKKIGKCGCPERSKFNRNTLSCTIQRYKRNYPGCTDCHNDNEFFFNGECLAGIGAECPEGSECRAENSICERGTCQCLSGYKKINQSYCELDQCKENYDVCDPNLHFPCCGNEMQCINVNPELQKPLHKCVKQKNLGEPCENNLDCMFISNAKCAEDGTCICKKSALEYDNVCLNIFYFEILASKYESLFQFDVNTNSYNRMDDKIPQTDSSKKSNTIYGEWCFTDRNCQVGNYRDLVCHNFIKDSSMNFCTCPTGTNYDYVKKRCTVERHLEFINIKQQKHYESNHIQINGVWYSVYTGNCSANTDCEKLINGVCERTQCNCKKNWKVINKTLCEFPIAEIHTRCDLNKRSCTTRDDCFVPNSICKTPFCDCGEEEYYTNGQCISRKDGVGSSCICEKLCTGLKYGVCRNDTCECEENYEVKGKRCTGKHGQSCDDSDDCFANNAICRNKTCDCKDSFVPSGDDCVKGTITLGSKCSLEETCQTIKYSECKNGTCQCKEGYEELNNECRALIKKPCDVRGDCYAENADCIEKKCSCGNDYYYLEKNCHELKKALNDSCTRKEDCQKINNSECKKDMCLCKDGYEELNNECRALIGKPCDVPKDCYAENADCIEKKCSCGNDYYHLEKNCHELKKALNDSCTREEDCQKINNSECKGGKCQCLSNYKERDGICLGLEQAPCEIPKDCFAKNATCKNKKCDCPDRFYYENDHCYKKATNVDDECHSHTACKEKKNTECKSGKCQCLPNYKERDGICLGLEQAPCEIPKDCFAKNATCKNKKCDCPDRFYYENDHCYKKATNVDDECHSHTACKEKKNTECKSGKCQCLPNYKERDGICLGLEQAPCEIPKDCFAKNATCKNKKCDCPDRFYYENDHCYKKATNVDDECHSHTACKEKKNTECKSGKCQCLPNYKERDGICLGLEQAPCEIPKDCFAKNATCKNKKCDCPDRFYYENDHCYKKATNVDDECHSHTACKEKKNTECKSGKCQCLPNYKERDGICLGLEQAPCEIPKDCFAKNATCKNKKCDCPDRFYYENDHCYKKATNVDDECHSHTACKEKKNTECKSGKCQCLPNYKERDGICLGLEQAPCEIPKDCFAKNATCKNKKCDCPDRFYYENDHCYKKATNVDDECHSHTACKEKKNTECKSGKCQCLPNYKERDGICLGLEQAPCEIPKDCFAKNATCKNKKCDCPDRFYYENDHCYKKATNVDDECHSHTACKEKKNTECKSGKCQCLPNYKERDGICLGLEQAPCEIPKDCFAKNATCKNKKCDCPDRFYYENDHCYKKATNVDDECHSHTACKEKKNTECKSGKCQCLPNYKERDGICLGLEQAPCEIPKDCFAKNATCKNKKCDCPDRFYYENDHCYKKATNVDDECHSHTACKEKKNTECKSGKCQCLPNYKERDGICLGLEQAPCEIPKDCFAKNAACKNKKCDCPDRFYYENDQCYENDKISDNASNSSKACNKKNTEFKDGKCQCLSNYKEMDGNCLGLRQAPCETSKDCFSKNATCKNKKCDCPNPFYYKDDHCYKKPTSIDDTCHSQKACKKIENTECKDGKCQCLPKFKKRSKRCLALNQAPCKTSRDCFAKNSVCKNKTCECPDQFYYENNHCYKNATKIGDACYSEKACKNINNTSCIDNKCRCKENFMKADGSCLALAFPVDTDYQCPNGFYFQNGYCVHRDHSSCDRIDWYCTISTLRSRFHTFKEQLIDFKQKVACKAID</sequence>
<feature type="domain" description="EGF-like" evidence="2">
    <location>
        <begin position="750"/>
        <end position="783"/>
    </location>
</feature>
<feature type="domain" description="EGF-like" evidence="2">
    <location>
        <begin position="371"/>
        <end position="406"/>
    </location>
</feature>
<comment type="caution">
    <text evidence="3">The sequence shown here is derived from an EMBL/GenBank/DDBJ whole genome shotgun (WGS) entry which is preliminary data.</text>
</comment>
<feature type="domain" description="EGF-like" evidence="2">
    <location>
        <begin position="466"/>
        <end position="498"/>
    </location>
</feature>
<dbReference type="PANTHER" id="PTHR39069">
    <property type="entry name" value="ECDYSONE-INDUCIBLE GENE E1, ISOFORM A"/>
    <property type="match status" value="1"/>
</dbReference>
<dbReference type="InterPro" id="IPR000742">
    <property type="entry name" value="EGF"/>
</dbReference>
<feature type="domain" description="EGF-like" evidence="2">
    <location>
        <begin position="1693"/>
        <end position="1727"/>
    </location>
</feature>
<feature type="domain" description="EGF-like" evidence="2">
    <location>
        <begin position="1120"/>
        <end position="1154"/>
    </location>
</feature>
<feature type="domain" description="EGF-like" evidence="2">
    <location>
        <begin position="832"/>
        <end position="865"/>
    </location>
</feature>
<feature type="domain" description="EGF-like" evidence="2">
    <location>
        <begin position="1038"/>
        <end position="1072"/>
    </location>
</feature>
<feature type="domain" description="EGF-like" evidence="2">
    <location>
        <begin position="914"/>
        <end position="947"/>
    </location>
</feature>
<feature type="domain" description="EGF-like" evidence="2">
    <location>
        <begin position="1488"/>
        <end position="1521"/>
    </location>
</feature>
<feature type="domain" description="EGF-like" evidence="2">
    <location>
        <begin position="552"/>
        <end position="580"/>
    </location>
</feature>
<feature type="domain" description="EGF-like" evidence="2">
    <location>
        <begin position="668"/>
        <end position="701"/>
    </location>
</feature>
<feature type="domain" description="EGF-like" evidence="2">
    <location>
        <begin position="118"/>
        <end position="160"/>
    </location>
</feature>
<keyword evidence="1" id="KW-0732">Signal</keyword>
<feature type="chain" id="PRO_5035275207" evidence="1">
    <location>
        <begin position="17"/>
        <end position="1794"/>
    </location>
</feature>
<proteinExistence type="predicted"/>
<accession>A0A8J2MJI9</accession>
<evidence type="ECO:0000259" key="2">
    <source>
        <dbReference type="SMART" id="SM00181"/>
    </source>
</evidence>
<dbReference type="OrthoDB" id="5912242at2759"/>